<organism evidence="2">
    <name type="scientific">Arundo donax</name>
    <name type="common">Giant reed</name>
    <name type="synonym">Donax arundinaceus</name>
    <dbReference type="NCBI Taxonomy" id="35708"/>
    <lineage>
        <taxon>Eukaryota</taxon>
        <taxon>Viridiplantae</taxon>
        <taxon>Streptophyta</taxon>
        <taxon>Embryophyta</taxon>
        <taxon>Tracheophyta</taxon>
        <taxon>Spermatophyta</taxon>
        <taxon>Magnoliopsida</taxon>
        <taxon>Liliopsida</taxon>
        <taxon>Poales</taxon>
        <taxon>Poaceae</taxon>
        <taxon>PACMAD clade</taxon>
        <taxon>Arundinoideae</taxon>
        <taxon>Arundineae</taxon>
        <taxon>Arundo</taxon>
    </lineage>
</organism>
<dbReference type="AlphaFoldDB" id="A0A0A9E7S9"/>
<dbReference type="GO" id="GO:0031965">
    <property type="term" value="C:nuclear membrane"/>
    <property type="evidence" value="ECO:0007669"/>
    <property type="project" value="TreeGrafter"/>
</dbReference>
<dbReference type="EMBL" id="GBRH01205858">
    <property type="protein sequence ID" value="JAD92037.1"/>
    <property type="molecule type" value="Transcribed_RNA"/>
</dbReference>
<protein>
    <recommendedName>
        <fullName evidence="1">PIN domain-containing protein</fullName>
    </recommendedName>
</protein>
<dbReference type="InterPro" id="IPR002716">
    <property type="entry name" value="PIN_dom"/>
</dbReference>
<evidence type="ECO:0000259" key="1">
    <source>
        <dbReference type="Pfam" id="PF13638"/>
    </source>
</evidence>
<accession>A0A0A9E7S9</accession>
<feature type="domain" description="PIN" evidence="1">
    <location>
        <begin position="15"/>
        <end position="59"/>
    </location>
</feature>
<dbReference type="Pfam" id="PF13638">
    <property type="entry name" value="PIN_4"/>
    <property type="match status" value="1"/>
</dbReference>
<dbReference type="Gene3D" id="3.40.50.1010">
    <property type="entry name" value="5'-nuclease"/>
    <property type="match status" value="1"/>
</dbReference>
<dbReference type="PANTHER" id="PTHR22593">
    <property type="entry name" value="TRANSMEMBRANE PROTEIN 18"/>
    <property type="match status" value="1"/>
</dbReference>
<reference evidence="2" key="2">
    <citation type="journal article" date="2015" name="Data Brief">
        <title>Shoot transcriptome of the giant reed, Arundo donax.</title>
        <authorList>
            <person name="Barrero R.A."/>
            <person name="Guerrero F.D."/>
            <person name="Moolhuijzen P."/>
            <person name="Goolsby J.A."/>
            <person name="Tidwell J."/>
            <person name="Bellgard S.E."/>
            <person name="Bellgard M.I."/>
        </authorList>
    </citation>
    <scope>NUCLEOTIDE SEQUENCE</scope>
    <source>
        <tissue evidence="2">Shoot tissue taken approximately 20 cm above the soil surface</tissue>
    </source>
</reference>
<evidence type="ECO:0000313" key="2">
    <source>
        <dbReference type="EMBL" id="JAD92037.1"/>
    </source>
</evidence>
<proteinExistence type="predicted"/>
<name>A0A0A9E7S9_ARUDO</name>
<reference evidence="2" key="1">
    <citation type="submission" date="2014-09" db="EMBL/GenBank/DDBJ databases">
        <authorList>
            <person name="Magalhaes I.L.F."/>
            <person name="Oliveira U."/>
            <person name="Santos F.R."/>
            <person name="Vidigal T.H.D.A."/>
            <person name="Brescovit A.D."/>
            <person name="Santos A.J."/>
        </authorList>
    </citation>
    <scope>NUCLEOTIDE SEQUENCE</scope>
    <source>
        <tissue evidence="2">Shoot tissue taken approximately 20 cm above the soil surface</tissue>
    </source>
</reference>
<sequence length="149" mass="16416">MAFFTPTSFADIISPKPEDRILDCALLLNKLRSNENVVILSNSITLKIKAMAEGLLCEGAKEFRESLMNPCSGRFMWAASAPRGSAWSCLDEAALAENYYNSHHHARKRIPRPVEAAKGLKLILRHNSLYAQATTSTVRKTPLASLASV</sequence>
<dbReference type="PANTHER" id="PTHR22593:SF8">
    <property type="entry name" value="FHA DOMAIN-CONTAINING PROTEIN PS1"/>
    <property type="match status" value="1"/>
</dbReference>